<evidence type="ECO:0000313" key="1">
    <source>
        <dbReference type="EMBL" id="KAK9422872.1"/>
    </source>
</evidence>
<dbReference type="Proteomes" id="UP001408356">
    <property type="component" value="Unassembled WGS sequence"/>
</dbReference>
<evidence type="ECO:0000313" key="2">
    <source>
        <dbReference type="Proteomes" id="UP001408356"/>
    </source>
</evidence>
<sequence length="144" mass="16303">MDDGNLCIMKNRYPFTKLIQFLLLRQLASLLPVAQNGIVLNFANPGLCKTGLSRHVKLWSRMQITIGKNILGRTAEQGSRNLLFGAVAGRDSHGRFTGNCAIEEDRVPDWITDEEGQRTQQRVWDDIVKELESVEPGYVQYALR</sequence>
<protein>
    <submittedName>
        <fullName evidence="1">Uncharacterized protein</fullName>
    </submittedName>
</protein>
<dbReference type="EMBL" id="JARVKF010000101">
    <property type="protein sequence ID" value="KAK9422872.1"/>
    <property type="molecule type" value="Genomic_DNA"/>
</dbReference>
<comment type="caution">
    <text evidence="1">The sequence shown here is derived from an EMBL/GenBank/DDBJ whole genome shotgun (WGS) entry which is preliminary data.</text>
</comment>
<keyword evidence="2" id="KW-1185">Reference proteome</keyword>
<accession>A0ABR2V7J4</accession>
<proteinExistence type="predicted"/>
<name>A0ABR2V7J4_9PEZI</name>
<organism evidence="1 2">
    <name type="scientific">Seiridium unicorne</name>
    <dbReference type="NCBI Taxonomy" id="138068"/>
    <lineage>
        <taxon>Eukaryota</taxon>
        <taxon>Fungi</taxon>
        <taxon>Dikarya</taxon>
        <taxon>Ascomycota</taxon>
        <taxon>Pezizomycotina</taxon>
        <taxon>Sordariomycetes</taxon>
        <taxon>Xylariomycetidae</taxon>
        <taxon>Amphisphaeriales</taxon>
        <taxon>Sporocadaceae</taxon>
        <taxon>Seiridium</taxon>
    </lineage>
</organism>
<reference evidence="1 2" key="1">
    <citation type="journal article" date="2024" name="J. Plant Pathol.">
        <title>Sequence and assembly of the genome of Seiridium unicorne, isolate CBS 538.82, causal agent of cypress canker disease.</title>
        <authorList>
            <person name="Scali E."/>
            <person name="Rocca G.D."/>
            <person name="Danti R."/>
            <person name="Garbelotto M."/>
            <person name="Barberini S."/>
            <person name="Baroncelli R."/>
            <person name="Emiliani G."/>
        </authorList>
    </citation>
    <scope>NUCLEOTIDE SEQUENCE [LARGE SCALE GENOMIC DNA]</scope>
    <source>
        <strain evidence="1 2">BM-138-508</strain>
    </source>
</reference>
<gene>
    <name evidence="1" type="ORF">SUNI508_04539</name>
</gene>
<dbReference type="Gene3D" id="3.40.50.720">
    <property type="entry name" value="NAD(P)-binding Rossmann-like Domain"/>
    <property type="match status" value="1"/>
</dbReference>